<reference evidence="5 6" key="1">
    <citation type="submission" date="2020-08" db="EMBL/GenBank/DDBJ databases">
        <title>Description of novel Flavobacterium F-380 isolate.</title>
        <authorList>
            <person name="Saticioglu I.B."/>
            <person name="Duman M."/>
            <person name="Altun S."/>
        </authorList>
    </citation>
    <scope>NUCLEOTIDE SEQUENCE [LARGE SCALE GENOMIC DNA]</scope>
    <source>
        <strain evidence="5 6">F-380</strain>
    </source>
</reference>
<evidence type="ECO:0000313" key="5">
    <source>
        <dbReference type="EMBL" id="MBC5840398.1"/>
    </source>
</evidence>
<comment type="similarity">
    <text evidence="1 4">Belongs to the glycerate kinase type-1 family.</text>
</comment>
<evidence type="ECO:0000256" key="3">
    <source>
        <dbReference type="ARBA" id="ARBA00022777"/>
    </source>
</evidence>
<evidence type="ECO:0000256" key="2">
    <source>
        <dbReference type="ARBA" id="ARBA00022679"/>
    </source>
</evidence>
<dbReference type="PIRSF" id="PIRSF006078">
    <property type="entry name" value="GlxK"/>
    <property type="match status" value="1"/>
</dbReference>
<dbReference type="NCBIfam" id="TIGR00045">
    <property type="entry name" value="glycerate kinase"/>
    <property type="match status" value="1"/>
</dbReference>
<name>A0ABR7J4R6_9FLAO</name>
<dbReference type="InterPro" id="IPR018193">
    <property type="entry name" value="Glyc_kinase_flavodox-like_fold"/>
</dbReference>
<dbReference type="Proteomes" id="UP000629963">
    <property type="component" value="Unassembled WGS sequence"/>
</dbReference>
<sequence length="375" mass="40800">MRILIAPDKFKGSLSAMEVCNAIEDGIKKANPLIETIKHPLADGGEGTLDILQNYFKLKTISIIVMNPLFKEIKASYKVSEDTAYIEMANASGLQLLEENEKNCYYTSTFGTGQLILDAIQKGYKNIVLFIGGSATNDAGIGMAAALGYQLYNSKDELINPIGKEMLHIAKIVDTHLLFDLNEINCTVVCDVKNPLFGRNGAAYVYGGQKGASEEQIQLLDLGLRHFSNQVLKYLNKKVETIKGAGAAGGLGAGAVCFLDAKIKSGIDFVMEQNGFDTLLKDNIDLIITGEGSVDKQTIEGKVIKGISERALKNQIPFSIIAGIVKDKKLIEENLHPESIHSIMEMGVTTEDAMQNAATHLTTLGFQLIKEHTKI</sequence>
<evidence type="ECO:0000313" key="6">
    <source>
        <dbReference type="Proteomes" id="UP000629963"/>
    </source>
</evidence>
<dbReference type="Pfam" id="PF02595">
    <property type="entry name" value="Gly_kinase"/>
    <property type="match status" value="1"/>
</dbReference>
<organism evidence="5 6">
    <name type="scientific">Flavobacterium kayseriense</name>
    <dbReference type="NCBI Taxonomy" id="2764714"/>
    <lineage>
        <taxon>Bacteria</taxon>
        <taxon>Pseudomonadati</taxon>
        <taxon>Bacteroidota</taxon>
        <taxon>Flavobacteriia</taxon>
        <taxon>Flavobacteriales</taxon>
        <taxon>Flavobacteriaceae</taxon>
        <taxon>Flavobacterium</taxon>
    </lineage>
</organism>
<comment type="caution">
    <text evidence="5">The sequence shown here is derived from an EMBL/GenBank/DDBJ whole genome shotgun (WGS) entry which is preliminary data.</text>
</comment>
<keyword evidence="2 4" id="KW-0808">Transferase</keyword>
<evidence type="ECO:0000256" key="1">
    <source>
        <dbReference type="ARBA" id="ARBA00006284"/>
    </source>
</evidence>
<proteinExistence type="inferred from homology"/>
<dbReference type="PANTHER" id="PTHR21599">
    <property type="entry name" value="GLYCERATE KINASE"/>
    <property type="match status" value="1"/>
</dbReference>
<dbReference type="PANTHER" id="PTHR21599:SF0">
    <property type="entry name" value="GLYCERATE KINASE"/>
    <property type="match status" value="1"/>
</dbReference>
<dbReference type="GO" id="GO:0016301">
    <property type="term" value="F:kinase activity"/>
    <property type="evidence" value="ECO:0007669"/>
    <property type="project" value="UniProtKB-KW"/>
</dbReference>
<dbReference type="RefSeq" id="WP_187008974.1">
    <property type="nucleotide sequence ID" value="NZ_JACRUI010000001.1"/>
</dbReference>
<keyword evidence="3 4" id="KW-0418">Kinase</keyword>
<dbReference type="SUPFAM" id="SSF110738">
    <property type="entry name" value="Glycerate kinase I"/>
    <property type="match status" value="1"/>
</dbReference>
<dbReference type="Gene3D" id="3.40.50.10350">
    <property type="entry name" value="Glycerate kinase, domain 1"/>
    <property type="match status" value="1"/>
</dbReference>
<accession>A0ABR7J4R6</accession>
<keyword evidence="6" id="KW-1185">Reference proteome</keyword>
<gene>
    <name evidence="5" type="ORF">H8R23_03185</name>
</gene>
<dbReference type="Gene3D" id="3.90.1510.10">
    <property type="entry name" value="Glycerate kinase, domain 2"/>
    <property type="match status" value="1"/>
</dbReference>
<evidence type="ECO:0000256" key="4">
    <source>
        <dbReference type="PIRNR" id="PIRNR006078"/>
    </source>
</evidence>
<dbReference type="InterPro" id="IPR004381">
    <property type="entry name" value="Glycerate_kinase"/>
</dbReference>
<dbReference type="InterPro" id="IPR018197">
    <property type="entry name" value="Glycerate_kinase_RE-like"/>
</dbReference>
<dbReference type="InterPro" id="IPR036129">
    <property type="entry name" value="Glycerate_kinase_sf"/>
</dbReference>
<dbReference type="EMBL" id="JACRUJ010000001">
    <property type="protein sequence ID" value="MBC5840398.1"/>
    <property type="molecule type" value="Genomic_DNA"/>
</dbReference>
<protein>
    <submittedName>
        <fullName evidence="5">Glycerate kinase</fullName>
    </submittedName>
</protein>